<dbReference type="Pfam" id="PF25166">
    <property type="entry name" value="CoiA_C"/>
    <property type="match status" value="1"/>
</dbReference>
<keyword evidence="5" id="KW-1185">Reference proteome</keyword>
<dbReference type="RefSeq" id="WP_126864068.1">
    <property type="nucleotide sequence ID" value="NZ_JAUSTX010000001.1"/>
</dbReference>
<dbReference type="Pfam" id="PF25164">
    <property type="entry name" value="CoiA_N"/>
    <property type="match status" value="1"/>
</dbReference>
<proteinExistence type="predicted"/>
<dbReference type="EMBL" id="RYZZ01000007">
    <property type="protein sequence ID" value="RUQ30046.1"/>
    <property type="molecule type" value="Genomic_DNA"/>
</dbReference>
<sequence>MLTAKNKQGSYVSLYNIMTKEKLLEMKKEETFYCPCCETEVTIKAGNIKIPHFAHIRNFSCNASSESESEYHLLGKTKLYQWLIYKQYPAFLEAYIPEIRQRADILLIADSQKYAIEFQSSTISEEDFIRRTNAYRSQGIIPIWILAERNINKIGQNMFSLRNFDWMFLSGTEDSPAIIAFCPYKSRITKLEKVFPFSPRTVFAYQSFATLPSIPFESLFHQSSHRLPYLSLWRDKRRSWSFHSAKTAKITQPFFRFLYVNRISPVTLPPEVGVPIAGMHLVETASIKWQAYVFIDTLYRKAQGQTLSMNECIHSYSSRIKNGDIRLRKLSLLDKKNYLYPLINYVWFFRKTGYIEEYNSGYFKVMKKVVIPKTYDQWLELEKEFYYRHQKLLQEDK</sequence>
<accession>A0A433HNY4</accession>
<protein>
    <recommendedName>
        <fullName evidence="6">Competence protein CoiA</fullName>
    </recommendedName>
</protein>
<evidence type="ECO:0000313" key="5">
    <source>
        <dbReference type="Proteomes" id="UP000267430"/>
    </source>
</evidence>
<reference evidence="4 5" key="1">
    <citation type="submission" date="2018-12" db="EMBL/GenBank/DDBJ databases">
        <title>Bacillus chawlae sp. nov., Bacillus glennii sp. nov., and Bacillus saganii sp. nov. Isolated from the Vehicle Assembly Building at Kennedy Space Center where the Viking Spacecraft were Assembled.</title>
        <authorList>
            <person name="Seuylemezian A."/>
            <person name="Vaishampayan P."/>
        </authorList>
    </citation>
    <scope>NUCLEOTIDE SEQUENCE [LARGE SCALE GENOMIC DNA]</scope>
    <source>
        <strain evidence="4 5">L5</strain>
    </source>
</reference>
<dbReference type="Proteomes" id="UP000267430">
    <property type="component" value="Unassembled WGS sequence"/>
</dbReference>
<feature type="domain" description="Competence protein CoiA C-terminal" evidence="3">
    <location>
        <begin position="247"/>
        <end position="344"/>
    </location>
</feature>
<evidence type="ECO:0000259" key="3">
    <source>
        <dbReference type="Pfam" id="PF25166"/>
    </source>
</evidence>
<comment type="caution">
    <text evidence="4">The sequence shown here is derived from an EMBL/GenBank/DDBJ whole genome shotgun (WGS) entry which is preliminary data.</text>
</comment>
<dbReference type="Pfam" id="PF06054">
    <property type="entry name" value="CoiA_nuc"/>
    <property type="match status" value="1"/>
</dbReference>
<dbReference type="OrthoDB" id="3784230at2"/>
<evidence type="ECO:0008006" key="6">
    <source>
        <dbReference type="Google" id="ProtNLM"/>
    </source>
</evidence>
<gene>
    <name evidence="4" type="ORF">ELQ35_06745</name>
</gene>
<dbReference type="AlphaFoldDB" id="A0A433HNY4"/>
<dbReference type="InterPro" id="IPR021176">
    <property type="entry name" value="Competence-induced_CoiA"/>
</dbReference>
<dbReference type="InterPro" id="IPR057253">
    <property type="entry name" value="CoiA-like_N"/>
</dbReference>
<feature type="domain" description="Competence protein CoiA nuclease-like" evidence="1">
    <location>
        <begin position="68"/>
        <end position="223"/>
    </location>
</feature>
<evidence type="ECO:0000313" key="4">
    <source>
        <dbReference type="EMBL" id="RUQ30046.1"/>
    </source>
</evidence>
<dbReference type="PIRSF" id="PIRSF007487">
    <property type="entry name" value="Competence-induced_CoiA_bac"/>
    <property type="match status" value="1"/>
</dbReference>
<dbReference type="InterPro" id="IPR057252">
    <property type="entry name" value="CoiA_C"/>
</dbReference>
<organism evidence="4 5">
    <name type="scientific">Peribacillus cavernae</name>
    <dbReference type="NCBI Taxonomy" id="1674310"/>
    <lineage>
        <taxon>Bacteria</taxon>
        <taxon>Bacillati</taxon>
        <taxon>Bacillota</taxon>
        <taxon>Bacilli</taxon>
        <taxon>Bacillales</taxon>
        <taxon>Bacillaceae</taxon>
        <taxon>Peribacillus</taxon>
    </lineage>
</organism>
<dbReference type="InterPro" id="IPR010330">
    <property type="entry name" value="CoiA_nuc"/>
</dbReference>
<evidence type="ECO:0000259" key="2">
    <source>
        <dbReference type="Pfam" id="PF25164"/>
    </source>
</evidence>
<evidence type="ECO:0000259" key="1">
    <source>
        <dbReference type="Pfam" id="PF06054"/>
    </source>
</evidence>
<feature type="domain" description="Competence protein CoiA-like N-terminal" evidence="2">
    <location>
        <begin position="18"/>
        <end position="64"/>
    </location>
</feature>
<name>A0A433HNY4_9BACI</name>